<organism evidence="2 3">
    <name type="scientific">Rubrobacter tropicus</name>
    <dbReference type="NCBI Taxonomy" id="2653851"/>
    <lineage>
        <taxon>Bacteria</taxon>
        <taxon>Bacillati</taxon>
        <taxon>Actinomycetota</taxon>
        <taxon>Rubrobacteria</taxon>
        <taxon>Rubrobacterales</taxon>
        <taxon>Rubrobacteraceae</taxon>
        <taxon>Rubrobacter</taxon>
    </lineage>
</organism>
<gene>
    <name evidence="2" type="ORF">GBA63_08195</name>
</gene>
<name>A0A6G8Q810_9ACTN</name>
<sequence length="129" mass="13913">MKSLPSPPKRRSESPRPIRVSPPPRPRSVSFSAVPTNLSGPLSPVRLSARAVPPKIVSIRPVTATSMAIFFIAAPFRRLPFPSSTVLSSAGRSRARRLNSLHYARPAIKLFSSKGGGPRNHPLGGRYAP</sequence>
<proteinExistence type="predicted"/>
<dbReference type="EMBL" id="CP045119">
    <property type="protein sequence ID" value="QIN82624.1"/>
    <property type="molecule type" value="Genomic_DNA"/>
</dbReference>
<protein>
    <submittedName>
        <fullName evidence="2">Uncharacterized protein</fullName>
    </submittedName>
</protein>
<dbReference type="Proteomes" id="UP000501452">
    <property type="component" value="Chromosome"/>
</dbReference>
<dbReference type="AlphaFoldDB" id="A0A6G8Q810"/>
<accession>A0A6G8Q810</accession>
<evidence type="ECO:0000313" key="2">
    <source>
        <dbReference type="EMBL" id="QIN82624.1"/>
    </source>
</evidence>
<evidence type="ECO:0000313" key="3">
    <source>
        <dbReference type="Proteomes" id="UP000501452"/>
    </source>
</evidence>
<feature type="region of interest" description="Disordered" evidence="1">
    <location>
        <begin position="1"/>
        <end position="35"/>
    </location>
</feature>
<dbReference type="KEGG" id="rub:GBA63_08195"/>
<keyword evidence="3" id="KW-1185">Reference proteome</keyword>
<evidence type="ECO:0000256" key="1">
    <source>
        <dbReference type="SAM" id="MobiDB-lite"/>
    </source>
</evidence>
<reference evidence="2 3" key="1">
    <citation type="submission" date="2019-10" db="EMBL/GenBank/DDBJ databases">
        <title>Rubrobacter sp nov SCSIO 52090 isolated from a deep-sea sediment in the South China Sea.</title>
        <authorList>
            <person name="Chen R.W."/>
        </authorList>
    </citation>
    <scope>NUCLEOTIDE SEQUENCE [LARGE SCALE GENOMIC DNA]</scope>
    <source>
        <strain evidence="2 3">SCSIO 52909</strain>
    </source>
</reference>